<gene>
    <name evidence="1" type="ORF">NO2_0623</name>
</gene>
<keyword evidence="2" id="KW-1185">Reference proteome</keyword>
<protein>
    <submittedName>
        <fullName evidence="1">Uncharacterized protein</fullName>
    </submittedName>
</protein>
<reference evidence="1 2" key="1">
    <citation type="journal article" date="2019" name="ISME J.">
        <title>Genome analyses of uncultured TG2/ZB3 bacteria in 'Margulisbacteria' specifically attached to ectosymbiotic spirochetes of protists in the termite gut.</title>
        <authorList>
            <person name="Utami Y.D."/>
            <person name="Kuwahara H."/>
            <person name="Igai K."/>
            <person name="Murakami T."/>
            <person name="Sugaya K."/>
            <person name="Morikawa T."/>
            <person name="Nagura Y."/>
            <person name="Yuki M."/>
            <person name="Deevong P."/>
            <person name="Inoue T."/>
            <person name="Kihara K."/>
            <person name="Lo N."/>
            <person name="Yamada A."/>
            <person name="Ohkuma M."/>
            <person name="Hongoh Y."/>
        </authorList>
    </citation>
    <scope>NUCLEOTIDE SEQUENCE [LARGE SCALE GENOMIC DNA]</scope>
    <source>
        <strain evidence="1">NkOx7-02</strain>
    </source>
</reference>
<dbReference type="AlphaFoldDB" id="A0A388TGR3"/>
<accession>A0A388TGR3</accession>
<sequence>MPGENTKVDLDIKPQIKGPLPAVKLKPAESQRATSEQVTNLVLNKYNALRKHVEALKVKLLALPLLGKILGLFKNIKNVKNQYLNKEALTAGLSQLKDKTQSLNQTKSLLGGFNKKFNLTAKLTDLNNKFGKNAIQAKFAKVKEDLQDIQQQGKNILQNTLQNSINKDSKPTA</sequence>
<dbReference type="Proteomes" id="UP000275925">
    <property type="component" value="Unassembled WGS sequence"/>
</dbReference>
<name>A0A388TGR3_9BACT</name>
<proteinExistence type="predicted"/>
<evidence type="ECO:0000313" key="1">
    <source>
        <dbReference type="EMBL" id="GBR76006.1"/>
    </source>
</evidence>
<dbReference type="EMBL" id="BGZO01000013">
    <property type="protein sequence ID" value="GBR76006.1"/>
    <property type="molecule type" value="Genomic_DNA"/>
</dbReference>
<organism evidence="1 2">
    <name type="scientific">Candidatus Termititenax persephonae</name>
    <dbReference type="NCBI Taxonomy" id="2218525"/>
    <lineage>
        <taxon>Bacteria</taxon>
        <taxon>Bacillati</taxon>
        <taxon>Candidatus Margulisiibacteriota</taxon>
        <taxon>Candidatus Termititenacia</taxon>
        <taxon>Candidatus Termititenacales</taxon>
        <taxon>Candidatus Termititenacaceae</taxon>
        <taxon>Candidatus Termititenax</taxon>
    </lineage>
</organism>
<comment type="caution">
    <text evidence="1">The sequence shown here is derived from an EMBL/GenBank/DDBJ whole genome shotgun (WGS) entry which is preliminary data.</text>
</comment>
<evidence type="ECO:0000313" key="2">
    <source>
        <dbReference type="Proteomes" id="UP000275925"/>
    </source>
</evidence>